<evidence type="ECO:0000256" key="5">
    <source>
        <dbReference type="ARBA" id="ARBA00022737"/>
    </source>
</evidence>
<feature type="domain" description="Fibronectin type-III" evidence="13">
    <location>
        <begin position="419"/>
        <end position="512"/>
    </location>
</feature>
<dbReference type="PANTHER" id="PTHR48423:SF1">
    <property type="entry name" value="INTERLEUKIN-27 RECEPTOR SUBUNIT ALPHA"/>
    <property type="match status" value="1"/>
</dbReference>
<dbReference type="PROSITE" id="PS50853">
    <property type="entry name" value="FN3"/>
    <property type="match status" value="2"/>
</dbReference>
<dbReference type="PANTHER" id="PTHR48423">
    <property type="entry name" value="INTERLEUKIN-27 RECEPTOR SUBUNIT ALPHA"/>
    <property type="match status" value="1"/>
</dbReference>
<evidence type="ECO:0000256" key="7">
    <source>
        <dbReference type="ARBA" id="ARBA00023136"/>
    </source>
</evidence>
<evidence type="ECO:0000256" key="2">
    <source>
        <dbReference type="ARBA" id="ARBA00008921"/>
    </source>
</evidence>
<name>A0A9Q1D931_CONCO</name>
<feature type="compositionally biased region" description="Low complexity" evidence="10">
    <location>
        <begin position="830"/>
        <end position="841"/>
    </location>
</feature>
<dbReference type="InterPro" id="IPR052672">
    <property type="entry name" value="Type1_Cytokine_Rcpt_Type2"/>
</dbReference>
<comment type="subcellular location">
    <subcellularLocation>
        <location evidence="1">Membrane</location>
        <topology evidence="1">Single-pass type I membrane protein</topology>
    </subcellularLocation>
</comment>
<dbReference type="Pfam" id="PF21177">
    <property type="entry name" value="LIF-R_Ig-like"/>
    <property type="match status" value="1"/>
</dbReference>
<accession>A0A9Q1D931</accession>
<feature type="domain" description="Fibronectin type-III" evidence="13">
    <location>
        <begin position="318"/>
        <end position="416"/>
    </location>
</feature>
<dbReference type="SUPFAM" id="SSF49265">
    <property type="entry name" value="Fibronectin type III"/>
    <property type="match status" value="3"/>
</dbReference>
<feature type="compositionally biased region" description="Polar residues" evidence="10">
    <location>
        <begin position="919"/>
        <end position="937"/>
    </location>
</feature>
<organism evidence="14 15">
    <name type="scientific">Conger conger</name>
    <name type="common">Conger eel</name>
    <name type="synonym">Muraena conger</name>
    <dbReference type="NCBI Taxonomy" id="82655"/>
    <lineage>
        <taxon>Eukaryota</taxon>
        <taxon>Metazoa</taxon>
        <taxon>Chordata</taxon>
        <taxon>Craniata</taxon>
        <taxon>Vertebrata</taxon>
        <taxon>Euteleostomi</taxon>
        <taxon>Actinopterygii</taxon>
        <taxon>Neopterygii</taxon>
        <taxon>Teleostei</taxon>
        <taxon>Anguilliformes</taxon>
        <taxon>Congridae</taxon>
        <taxon>Conger</taxon>
    </lineage>
</organism>
<dbReference type="EMBL" id="JAFJMO010000011">
    <property type="protein sequence ID" value="KAJ8262654.1"/>
    <property type="molecule type" value="Genomic_DNA"/>
</dbReference>
<keyword evidence="8" id="KW-0675">Receptor</keyword>
<comment type="similarity">
    <text evidence="2">Belongs to the type I cytokine receptor family. Type 2 subfamily.</text>
</comment>
<dbReference type="GO" id="GO:0005886">
    <property type="term" value="C:plasma membrane"/>
    <property type="evidence" value="ECO:0007669"/>
    <property type="project" value="UniProtKB-ARBA"/>
</dbReference>
<feature type="region of interest" description="Disordered" evidence="10">
    <location>
        <begin position="791"/>
        <end position="841"/>
    </location>
</feature>
<evidence type="ECO:0000256" key="1">
    <source>
        <dbReference type="ARBA" id="ARBA00004479"/>
    </source>
</evidence>
<proteinExistence type="inferred from homology"/>
<dbReference type="OrthoDB" id="6382334at2759"/>
<evidence type="ECO:0000256" key="8">
    <source>
        <dbReference type="ARBA" id="ARBA00023170"/>
    </source>
</evidence>
<dbReference type="Pfam" id="PF00041">
    <property type="entry name" value="fn3"/>
    <property type="match status" value="1"/>
</dbReference>
<dbReference type="Pfam" id="PF17971">
    <property type="entry name" value="LIFR_D2"/>
    <property type="match status" value="1"/>
</dbReference>
<dbReference type="Proteomes" id="UP001152803">
    <property type="component" value="Unassembled WGS sequence"/>
</dbReference>
<keyword evidence="3 11" id="KW-0812">Transmembrane</keyword>
<sequence>MNSLFWWALLVALRFSVSLGQDGVPPPVPQGVRVEADFGSQVLSISWEKDPTSPMLYDVQVLRTELMEVVYNETIEMRADFPGKVYRVNWTSSVPLECTSHSVRLRSQHQQLTSEWSPLETVLGMDIPINSNAKMYPQDKVVPVGSNMTFCCIMKEGNTSGRFLYKSSHLPSVRLSRRSYACTVTNQRPSIPSGTNVLCVDEEQGLRAGSGAVVFVGFPPGDESLVCETRDLVSVECEWSTGRDTHLKGVSRQTYYTLNGRNCTDANKRAFGGKKVSRLQCQLSVTLEQGDRNWTLVAKNPLGTIQLTDTADLNHRVRPRAPLGVTGEVRSRNASLRWRWGTRGYATLPLECQVLVNSSEEGSRTFESSGRGLTQAVVQGLQPDLVYAARVRCRLRGALWKWGDWSSDYTLKTQEECADALDIWAWMDTNQTGYIKWKPLPKRQSHGQILGYQVTYGRPGQEDWQTLSLPPTNHSAGLQLGLDGDYIITVTARNSAGDSPPASITVPKFGAEKVHTPYKVYGSDGGFDLSWAADVNTTCGYVVEWHRTGKLDCNWEKEPDGNTSARIESESFEAGVQYSFSIYACTPGAPELLGRRVGYVKELAPAQHVSRLTVQQYGSDALLSWDEIPLEKRRGFICGYTIYISNGSHLVPIENISSPARNHTVKNLQPGSYKFTVKAYTSAGPDGGVTVSLRLDPSTDWLVGEILIALGAMSGFLILMTIICYKKRRWVKKTFYPEIPEPKLQEEWPTTPGMFVSRTLDVEPCPHNTVHIVENPERESGKLEPTVVLEDEVEGDDSSGDSSTDTDSSDPVVLRYYNQVVDDGSRGPPSTDSSASSSTSMASARTDVTYTGIQTSPCSSAAVAPLEAVQAGSYRPQMAPAPELQEPQLDTSEPADLPLLGGFGGYQPQSTWREDSPESHSLNCSLGSPTSVSSSQFLLPDPSAEDEAEHAPSTTWFHNLLSGKP</sequence>
<dbReference type="InterPro" id="IPR040817">
    <property type="entry name" value="LIFR_D2"/>
</dbReference>
<feature type="transmembrane region" description="Helical" evidence="11">
    <location>
        <begin position="701"/>
        <end position="725"/>
    </location>
</feature>
<dbReference type="InterPro" id="IPR003961">
    <property type="entry name" value="FN3_dom"/>
</dbReference>
<evidence type="ECO:0000256" key="12">
    <source>
        <dbReference type="SAM" id="SignalP"/>
    </source>
</evidence>
<dbReference type="CDD" id="cd00063">
    <property type="entry name" value="FN3"/>
    <property type="match status" value="2"/>
</dbReference>
<protein>
    <recommendedName>
        <fullName evidence="13">Fibronectin type-III domain-containing protein</fullName>
    </recommendedName>
</protein>
<gene>
    <name evidence="14" type="ORF">COCON_G00151110</name>
</gene>
<keyword evidence="6 11" id="KW-1133">Transmembrane helix</keyword>
<keyword evidence="5" id="KW-0677">Repeat</keyword>
<evidence type="ECO:0000256" key="11">
    <source>
        <dbReference type="SAM" id="Phobius"/>
    </source>
</evidence>
<feature type="region of interest" description="Disordered" evidence="10">
    <location>
        <begin position="884"/>
        <end position="965"/>
    </location>
</feature>
<dbReference type="InterPro" id="IPR036116">
    <property type="entry name" value="FN3_sf"/>
</dbReference>
<feature type="signal peptide" evidence="12">
    <location>
        <begin position="1"/>
        <end position="20"/>
    </location>
</feature>
<keyword evidence="4 12" id="KW-0732">Signal</keyword>
<feature type="chain" id="PRO_5040350285" description="Fibronectin type-III domain-containing protein" evidence="12">
    <location>
        <begin position="21"/>
        <end position="965"/>
    </location>
</feature>
<evidence type="ECO:0000256" key="6">
    <source>
        <dbReference type="ARBA" id="ARBA00022989"/>
    </source>
</evidence>
<feature type="compositionally biased region" description="Low complexity" evidence="10">
    <location>
        <begin position="800"/>
        <end position="810"/>
    </location>
</feature>
<evidence type="ECO:0000313" key="15">
    <source>
        <dbReference type="Proteomes" id="UP001152803"/>
    </source>
</evidence>
<evidence type="ECO:0000256" key="3">
    <source>
        <dbReference type="ARBA" id="ARBA00022692"/>
    </source>
</evidence>
<dbReference type="InterPro" id="IPR048497">
    <property type="entry name" value="LIF-R-like_Ig-like"/>
</dbReference>
<reference evidence="14" key="1">
    <citation type="journal article" date="2023" name="Science">
        <title>Genome structures resolve the early diversification of teleost fishes.</title>
        <authorList>
            <person name="Parey E."/>
            <person name="Louis A."/>
            <person name="Montfort J."/>
            <person name="Bouchez O."/>
            <person name="Roques C."/>
            <person name="Iampietro C."/>
            <person name="Lluch J."/>
            <person name="Castinel A."/>
            <person name="Donnadieu C."/>
            <person name="Desvignes T."/>
            <person name="Floi Bucao C."/>
            <person name="Jouanno E."/>
            <person name="Wen M."/>
            <person name="Mejri S."/>
            <person name="Dirks R."/>
            <person name="Jansen H."/>
            <person name="Henkel C."/>
            <person name="Chen W.J."/>
            <person name="Zahm M."/>
            <person name="Cabau C."/>
            <person name="Klopp C."/>
            <person name="Thompson A.W."/>
            <person name="Robinson-Rechavi M."/>
            <person name="Braasch I."/>
            <person name="Lecointre G."/>
            <person name="Bobe J."/>
            <person name="Postlethwait J.H."/>
            <person name="Berthelot C."/>
            <person name="Roest Crollius H."/>
            <person name="Guiguen Y."/>
        </authorList>
    </citation>
    <scope>NUCLEOTIDE SEQUENCE</scope>
    <source>
        <strain evidence="14">Concon-B</strain>
    </source>
</reference>
<dbReference type="SMART" id="SM00060">
    <property type="entry name" value="FN3"/>
    <property type="match status" value="4"/>
</dbReference>
<evidence type="ECO:0000313" key="14">
    <source>
        <dbReference type="EMBL" id="KAJ8262654.1"/>
    </source>
</evidence>
<dbReference type="InterPro" id="IPR013783">
    <property type="entry name" value="Ig-like_fold"/>
</dbReference>
<evidence type="ECO:0000256" key="10">
    <source>
        <dbReference type="SAM" id="MobiDB-lite"/>
    </source>
</evidence>
<comment type="caution">
    <text evidence="14">The sequence shown here is derived from an EMBL/GenBank/DDBJ whole genome shotgun (WGS) entry which is preliminary data.</text>
</comment>
<keyword evidence="9" id="KW-0325">Glycoprotein</keyword>
<evidence type="ECO:0000259" key="13">
    <source>
        <dbReference type="PROSITE" id="PS50853"/>
    </source>
</evidence>
<dbReference type="Gene3D" id="2.60.40.10">
    <property type="entry name" value="Immunoglobulins"/>
    <property type="match status" value="7"/>
</dbReference>
<evidence type="ECO:0000256" key="9">
    <source>
        <dbReference type="ARBA" id="ARBA00023180"/>
    </source>
</evidence>
<dbReference type="Pfam" id="PF25552">
    <property type="entry name" value="LIFR_D4"/>
    <property type="match status" value="1"/>
</dbReference>
<evidence type="ECO:0000256" key="4">
    <source>
        <dbReference type="ARBA" id="ARBA00022729"/>
    </source>
</evidence>
<dbReference type="AlphaFoldDB" id="A0A9Q1D931"/>
<keyword evidence="15" id="KW-1185">Reference proteome</keyword>
<keyword evidence="7 11" id="KW-0472">Membrane</keyword>